<evidence type="ECO:0000313" key="3">
    <source>
        <dbReference type="Proteomes" id="UP001164746"/>
    </source>
</evidence>
<protein>
    <submittedName>
        <fullName evidence="2">Uncharacterized protein</fullName>
    </submittedName>
</protein>
<evidence type="ECO:0000313" key="2">
    <source>
        <dbReference type="EMBL" id="WAR11318.1"/>
    </source>
</evidence>
<feature type="region of interest" description="Disordered" evidence="1">
    <location>
        <begin position="108"/>
        <end position="178"/>
    </location>
</feature>
<evidence type="ECO:0000256" key="1">
    <source>
        <dbReference type="SAM" id="MobiDB-lite"/>
    </source>
</evidence>
<dbReference type="EMBL" id="CP111019">
    <property type="protein sequence ID" value="WAR11318.1"/>
    <property type="molecule type" value="Genomic_DNA"/>
</dbReference>
<name>A0ABY7ERY7_MYAAR</name>
<feature type="compositionally biased region" description="Basic and acidic residues" evidence="1">
    <location>
        <begin position="122"/>
        <end position="154"/>
    </location>
</feature>
<gene>
    <name evidence="2" type="ORF">MAR_025498</name>
</gene>
<dbReference type="Proteomes" id="UP001164746">
    <property type="component" value="Chromosome 8"/>
</dbReference>
<feature type="compositionally biased region" description="Basic and acidic residues" evidence="1">
    <location>
        <begin position="163"/>
        <end position="178"/>
    </location>
</feature>
<keyword evidence="3" id="KW-1185">Reference proteome</keyword>
<sequence length="193" mass="22146">MFGTIRKYGLLRDFIVNKLKLAQNIVDDIQFERVHKMGNFYPNSRTVGPCDVNAKVCMTLIVSCMNNSPPEISARRHAHMPAMKATKRQGKRAWLSYDRLYIDGKPVYTDQQLGGPEGAGTGKRDEVDEHDHGEQVELRHALNDNTSRKIEKRVLPKPPPRRSTRERQQPERYGRYEDFVMNAAQAVARPIDN</sequence>
<reference evidence="2" key="1">
    <citation type="submission" date="2022-11" db="EMBL/GenBank/DDBJ databases">
        <title>Centuries of genome instability and evolution in soft-shell clam transmissible cancer (bioRxiv).</title>
        <authorList>
            <person name="Hart S.F.M."/>
            <person name="Yonemitsu M.A."/>
            <person name="Giersch R.M."/>
            <person name="Beal B.F."/>
            <person name="Arriagada G."/>
            <person name="Davis B.W."/>
            <person name="Ostrander E.A."/>
            <person name="Goff S.P."/>
            <person name="Metzger M.J."/>
        </authorList>
    </citation>
    <scope>NUCLEOTIDE SEQUENCE</scope>
    <source>
        <strain evidence="2">MELC-2E11</strain>
        <tissue evidence="2">Siphon/mantle</tissue>
    </source>
</reference>
<accession>A0ABY7ERY7</accession>
<proteinExistence type="predicted"/>
<organism evidence="2 3">
    <name type="scientific">Mya arenaria</name>
    <name type="common">Soft-shell clam</name>
    <dbReference type="NCBI Taxonomy" id="6604"/>
    <lineage>
        <taxon>Eukaryota</taxon>
        <taxon>Metazoa</taxon>
        <taxon>Spiralia</taxon>
        <taxon>Lophotrochozoa</taxon>
        <taxon>Mollusca</taxon>
        <taxon>Bivalvia</taxon>
        <taxon>Autobranchia</taxon>
        <taxon>Heteroconchia</taxon>
        <taxon>Euheterodonta</taxon>
        <taxon>Imparidentia</taxon>
        <taxon>Neoheterodontei</taxon>
        <taxon>Myida</taxon>
        <taxon>Myoidea</taxon>
        <taxon>Myidae</taxon>
        <taxon>Mya</taxon>
    </lineage>
</organism>